<dbReference type="InterPro" id="IPR000436">
    <property type="entry name" value="Sushi_SCR_CCP_dom"/>
</dbReference>
<dbReference type="PROSITE" id="PS50923">
    <property type="entry name" value="SUSHI"/>
    <property type="match status" value="1"/>
</dbReference>
<organism evidence="5 6">
    <name type="scientific">Plakobranchus ocellatus</name>
    <dbReference type="NCBI Taxonomy" id="259542"/>
    <lineage>
        <taxon>Eukaryota</taxon>
        <taxon>Metazoa</taxon>
        <taxon>Spiralia</taxon>
        <taxon>Lophotrochozoa</taxon>
        <taxon>Mollusca</taxon>
        <taxon>Gastropoda</taxon>
        <taxon>Heterobranchia</taxon>
        <taxon>Euthyneura</taxon>
        <taxon>Panpulmonata</taxon>
        <taxon>Sacoglossa</taxon>
        <taxon>Placobranchoidea</taxon>
        <taxon>Plakobranchidae</taxon>
        <taxon>Plakobranchus</taxon>
    </lineage>
</organism>
<dbReference type="SMART" id="SM00032">
    <property type="entry name" value="CCP"/>
    <property type="match status" value="1"/>
</dbReference>
<comment type="caution">
    <text evidence="2">Lacks conserved residue(s) required for the propagation of feature annotation.</text>
</comment>
<evidence type="ECO:0000256" key="1">
    <source>
        <dbReference type="ARBA" id="ARBA00023157"/>
    </source>
</evidence>
<gene>
    <name evidence="5" type="ORF">PoB_007179600</name>
</gene>
<dbReference type="EMBL" id="BLXT01008033">
    <property type="protein sequence ID" value="GFO45291.1"/>
    <property type="molecule type" value="Genomic_DNA"/>
</dbReference>
<evidence type="ECO:0000313" key="6">
    <source>
        <dbReference type="Proteomes" id="UP000735302"/>
    </source>
</evidence>
<protein>
    <recommendedName>
        <fullName evidence="4">Sushi domain-containing protein</fullName>
    </recommendedName>
</protein>
<evidence type="ECO:0000259" key="4">
    <source>
        <dbReference type="PROSITE" id="PS50923"/>
    </source>
</evidence>
<evidence type="ECO:0000256" key="2">
    <source>
        <dbReference type="PROSITE-ProRule" id="PRU00302"/>
    </source>
</evidence>
<name>A0AAV4DMA0_9GAST</name>
<keyword evidence="3" id="KW-0812">Transmembrane</keyword>
<keyword evidence="1 2" id="KW-1015">Disulfide bond</keyword>
<sequence length="186" mass="21310">MSNCTMEPSVNNAVATLSNFSSDLVMVSYQCLTGFSLSGDQRIFCNHSEGVWPQAPRCHTIQSTINVSTNVTASSAIAEWFLYFLAIFLIILIILIILIALWCFFRPPCRQYAYYQEPVYYSKKEDQDDVFSLQTNRDSIFWVEKSDQPREAPVLRKPVPPAKDLVKEGKWMPHRNSTRNINTSTK</sequence>
<keyword evidence="6" id="KW-1185">Reference proteome</keyword>
<accession>A0AAV4DMA0</accession>
<dbReference type="Proteomes" id="UP000735302">
    <property type="component" value="Unassembled WGS sequence"/>
</dbReference>
<reference evidence="5 6" key="1">
    <citation type="journal article" date="2021" name="Elife">
        <title>Chloroplast acquisition without the gene transfer in kleptoplastic sea slugs, Plakobranchus ocellatus.</title>
        <authorList>
            <person name="Maeda T."/>
            <person name="Takahashi S."/>
            <person name="Yoshida T."/>
            <person name="Shimamura S."/>
            <person name="Takaki Y."/>
            <person name="Nagai Y."/>
            <person name="Toyoda A."/>
            <person name="Suzuki Y."/>
            <person name="Arimoto A."/>
            <person name="Ishii H."/>
            <person name="Satoh N."/>
            <person name="Nishiyama T."/>
            <person name="Hasebe M."/>
            <person name="Maruyama T."/>
            <person name="Minagawa J."/>
            <person name="Obokata J."/>
            <person name="Shigenobu S."/>
        </authorList>
    </citation>
    <scope>NUCLEOTIDE SEQUENCE [LARGE SCALE GENOMIC DNA]</scope>
</reference>
<evidence type="ECO:0000313" key="5">
    <source>
        <dbReference type="EMBL" id="GFO45291.1"/>
    </source>
</evidence>
<keyword evidence="3" id="KW-0472">Membrane</keyword>
<evidence type="ECO:0000256" key="3">
    <source>
        <dbReference type="SAM" id="Phobius"/>
    </source>
</evidence>
<comment type="caution">
    <text evidence="5">The sequence shown here is derived from an EMBL/GenBank/DDBJ whole genome shotgun (WGS) entry which is preliminary data.</text>
</comment>
<feature type="disulfide bond" evidence="2">
    <location>
        <begin position="31"/>
        <end position="58"/>
    </location>
</feature>
<feature type="domain" description="Sushi" evidence="4">
    <location>
        <begin position="2"/>
        <end position="60"/>
    </location>
</feature>
<feature type="transmembrane region" description="Helical" evidence="3">
    <location>
        <begin position="80"/>
        <end position="105"/>
    </location>
</feature>
<proteinExistence type="predicted"/>
<keyword evidence="3" id="KW-1133">Transmembrane helix</keyword>
<keyword evidence="2" id="KW-0768">Sushi</keyword>
<dbReference type="CDD" id="cd00033">
    <property type="entry name" value="CCP"/>
    <property type="match status" value="1"/>
</dbReference>
<dbReference type="AlphaFoldDB" id="A0AAV4DMA0"/>
<dbReference type="Gene3D" id="2.10.70.10">
    <property type="entry name" value="Complement Module, domain 1"/>
    <property type="match status" value="1"/>
</dbReference>
<dbReference type="InterPro" id="IPR035976">
    <property type="entry name" value="Sushi/SCR/CCP_sf"/>
</dbReference>
<dbReference type="SUPFAM" id="SSF57535">
    <property type="entry name" value="Complement control module/SCR domain"/>
    <property type="match status" value="1"/>
</dbReference>